<feature type="transmembrane region" description="Helical" evidence="8">
    <location>
        <begin position="110"/>
        <end position="127"/>
    </location>
</feature>
<dbReference type="Pfam" id="PF00953">
    <property type="entry name" value="Glycos_transf_4"/>
    <property type="match status" value="1"/>
</dbReference>
<keyword evidence="3" id="KW-0808">Transferase</keyword>
<evidence type="ECO:0000256" key="8">
    <source>
        <dbReference type="SAM" id="Phobius"/>
    </source>
</evidence>
<feature type="transmembrane region" description="Helical" evidence="8">
    <location>
        <begin position="367"/>
        <end position="387"/>
    </location>
</feature>
<dbReference type="PANTHER" id="PTHR22926:SF3">
    <property type="entry name" value="UNDECAPRENYL-PHOSPHATE ALPHA-N-ACETYLGLUCOSAMINYL 1-PHOSPHATE TRANSFERASE"/>
    <property type="match status" value="1"/>
</dbReference>
<accession>A0ABT3PYZ8</accession>
<keyword evidence="5 8" id="KW-1133">Transmembrane helix</keyword>
<keyword evidence="10" id="KW-1185">Reference proteome</keyword>
<dbReference type="Gene3D" id="3.40.50.720">
    <property type="entry name" value="NAD(P)-binding Rossmann-like Domain"/>
    <property type="match status" value="1"/>
</dbReference>
<dbReference type="SUPFAM" id="SSF53335">
    <property type="entry name" value="S-adenosyl-L-methionine-dependent methyltransferases"/>
    <property type="match status" value="1"/>
</dbReference>
<dbReference type="EMBL" id="JAJNDC010000002">
    <property type="protein sequence ID" value="MCW9713080.1"/>
    <property type="molecule type" value="Genomic_DNA"/>
</dbReference>
<feature type="transmembrane region" description="Helical" evidence="8">
    <location>
        <begin position="17"/>
        <end position="36"/>
    </location>
</feature>
<organism evidence="9 10">
    <name type="scientific">Fodinibius salicampi</name>
    <dbReference type="NCBI Taxonomy" id="1920655"/>
    <lineage>
        <taxon>Bacteria</taxon>
        <taxon>Pseudomonadati</taxon>
        <taxon>Balneolota</taxon>
        <taxon>Balneolia</taxon>
        <taxon>Balneolales</taxon>
        <taxon>Balneolaceae</taxon>
        <taxon>Fodinibius</taxon>
    </lineage>
</organism>
<feature type="transmembrane region" description="Helical" evidence="8">
    <location>
        <begin position="433"/>
        <end position="452"/>
    </location>
</feature>
<gene>
    <name evidence="9" type="ORF">LQ318_09210</name>
</gene>
<dbReference type="CDD" id="cd06853">
    <property type="entry name" value="GT_WecA_like"/>
    <property type="match status" value="1"/>
</dbReference>
<name>A0ABT3PYZ8_9BACT</name>
<evidence type="ECO:0000256" key="1">
    <source>
        <dbReference type="ARBA" id="ARBA00004651"/>
    </source>
</evidence>
<feature type="transmembrane region" description="Helical" evidence="8">
    <location>
        <begin position="57"/>
        <end position="76"/>
    </location>
</feature>
<evidence type="ECO:0000256" key="4">
    <source>
        <dbReference type="ARBA" id="ARBA00022692"/>
    </source>
</evidence>
<dbReference type="Pfam" id="PF13727">
    <property type="entry name" value="CoA_binding_3"/>
    <property type="match status" value="1"/>
</dbReference>
<comment type="subcellular location">
    <subcellularLocation>
        <location evidence="1">Cell membrane</location>
        <topology evidence="1">Multi-pass membrane protein</topology>
    </subcellularLocation>
</comment>
<evidence type="ECO:0000313" key="10">
    <source>
        <dbReference type="Proteomes" id="UP001207337"/>
    </source>
</evidence>
<evidence type="ECO:0000256" key="3">
    <source>
        <dbReference type="ARBA" id="ARBA00022679"/>
    </source>
</evidence>
<dbReference type="Proteomes" id="UP001207337">
    <property type="component" value="Unassembled WGS sequence"/>
</dbReference>
<feature type="transmembrane region" description="Helical" evidence="8">
    <location>
        <begin position="458"/>
        <end position="477"/>
    </location>
</feature>
<reference evidence="9 10" key="1">
    <citation type="submission" date="2021-11" db="EMBL/GenBank/DDBJ databases">
        <title>Aliifidinibius sp. nov., a new bacterium isolated from saline soil.</title>
        <authorList>
            <person name="Galisteo C."/>
            <person name="De La Haba R."/>
            <person name="Sanchez-Porro C."/>
            <person name="Ventosa A."/>
        </authorList>
    </citation>
    <scope>NUCLEOTIDE SEQUENCE [LARGE SCALE GENOMIC DNA]</scope>
    <source>
        <strain evidence="9 10">KACC 190600</strain>
    </source>
</reference>
<keyword evidence="4 8" id="KW-0812">Transmembrane</keyword>
<comment type="caution">
    <text evidence="9">The sequence shown here is derived from an EMBL/GenBank/DDBJ whole genome shotgun (WGS) entry which is preliminary data.</text>
</comment>
<feature type="transmembrane region" description="Helical" evidence="8">
    <location>
        <begin position="399"/>
        <end position="421"/>
    </location>
</feature>
<dbReference type="InterPro" id="IPR000715">
    <property type="entry name" value="Glycosyl_transferase_4"/>
</dbReference>
<keyword evidence="2" id="KW-1003">Cell membrane</keyword>
<feature type="transmembrane region" description="Helical" evidence="8">
    <location>
        <begin position="133"/>
        <end position="153"/>
    </location>
</feature>
<sequence>MPYQLYKGMVNNILHELLLPFIVSFSGALLGTYVVRQAAVKLKWISVPREERWNTRYVALMGGIAVFVSFVITALVFQPLEYQAVGLGAVMMFSAGFWDDRMEMKPIAKFLIQFLAASILIGMGYTLSSSWPFWLAIPLTYLWVIGVTNAFNLLDNMDGLAAGIAVIAALVFGGLAFKLSMPSVAVIAFTLAGASAGFLVFNYNPAKIFMGDCGSLFIGYMLAALPLMLEPALTEINPASILPVLIAVTILPIFDTTLVTFVRIFKGRSPSQGGSDHSSHRLVFSGLSEKTAVNTLYMIAAFFGGIVLLFYPSYTPLFYILLTLGLVGLAFFGAYLSRLDVYEEQKLSTLESMVDSIPDYVKRKVQLGTIFVDITLIIVSFTLAHFIRFEMWSFEVEEAVIQVLPGIIVLKILLLAGFGLYKSVWQYAGMADLMRLFLATFWGSLLAGGYAWGYMGGYMSVSVFAIDWFLFMFMLASSRFAFKGLRRLFALPTNGGKNVLLYGAGDAGWLALSEIRQNPDLHLDPVGFIDDSPYKQKGKVQGLRVLGSYHRLKAICEEHDVDEVLICIRDLSEDKKEMVKYMCTKSEVTCKEFLPVFSEVESEDEKSSKERSYSFEYQESA</sequence>
<feature type="transmembrane region" description="Helical" evidence="8">
    <location>
        <begin position="183"/>
        <end position="201"/>
    </location>
</feature>
<dbReference type="RefSeq" id="WP_265789537.1">
    <property type="nucleotide sequence ID" value="NZ_BAABRS010000002.1"/>
</dbReference>
<keyword evidence="6 8" id="KW-0472">Membrane</keyword>
<feature type="transmembrane region" description="Helical" evidence="8">
    <location>
        <begin position="317"/>
        <end position="336"/>
    </location>
</feature>
<feature type="transmembrane region" description="Helical" evidence="8">
    <location>
        <begin position="241"/>
        <end position="262"/>
    </location>
</feature>
<evidence type="ECO:0000256" key="7">
    <source>
        <dbReference type="SAM" id="MobiDB-lite"/>
    </source>
</evidence>
<feature type="transmembrane region" description="Helical" evidence="8">
    <location>
        <begin position="208"/>
        <end position="229"/>
    </location>
</feature>
<evidence type="ECO:0000256" key="6">
    <source>
        <dbReference type="ARBA" id="ARBA00023136"/>
    </source>
</evidence>
<evidence type="ECO:0000313" key="9">
    <source>
        <dbReference type="EMBL" id="MCW9713080.1"/>
    </source>
</evidence>
<feature type="transmembrane region" description="Helical" evidence="8">
    <location>
        <begin position="160"/>
        <end position="177"/>
    </location>
</feature>
<evidence type="ECO:0000256" key="2">
    <source>
        <dbReference type="ARBA" id="ARBA00022475"/>
    </source>
</evidence>
<feature type="region of interest" description="Disordered" evidence="7">
    <location>
        <begin position="601"/>
        <end position="621"/>
    </location>
</feature>
<dbReference type="PANTHER" id="PTHR22926">
    <property type="entry name" value="PHOSPHO-N-ACETYLMURAMOYL-PENTAPEPTIDE-TRANSFERASE"/>
    <property type="match status" value="1"/>
</dbReference>
<feature type="transmembrane region" description="Helical" evidence="8">
    <location>
        <begin position="82"/>
        <end position="98"/>
    </location>
</feature>
<proteinExistence type="predicted"/>
<protein>
    <recommendedName>
        <fullName evidence="11">UDP-N-acetylmuramyl pentapeptide phosphotransferase/UDP-N-acetylglucosamine-1-phosphate transferase</fullName>
    </recommendedName>
</protein>
<feature type="transmembrane region" description="Helical" evidence="8">
    <location>
        <begin position="291"/>
        <end position="311"/>
    </location>
</feature>
<evidence type="ECO:0000256" key="5">
    <source>
        <dbReference type="ARBA" id="ARBA00022989"/>
    </source>
</evidence>
<evidence type="ECO:0008006" key="11">
    <source>
        <dbReference type="Google" id="ProtNLM"/>
    </source>
</evidence>
<dbReference type="InterPro" id="IPR029063">
    <property type="entry name" value="SAM-dependent_MTases_sf"/>
</dbReference>